<name>A0A9D4MKE0_DREPO</name>
<evidence type="ECO:0000313" key="1">
    <source>
        <dbReference type="EMBL" id="KAH3877896.1"/>
    </source>
</evidence>
<reference evidence="1" key="2">
    <citation type="submission" date="2020-11" db="EMBL/GenBank/DDBJ databases">
        <authorList>
            <person name="McCartney M.A."/>
            <person name="Auch B."/>
            <person name="Kono T."/>
            <person name="Mallez S."/>
            <person name="Becker A."/>
            <person name="Gohl D.M."/>
            <person name="Silverstein K.A.T."/>
            <person name="Koren S."/>
            <person name="Bechman K.B."/>
            <person name="Herman A."/>
            <person name="Abrahante J.E."/>
            <person name="Garbe J."/>
        </authorList>
    </citation>
    <scope>NUCLEOTIDE SEQUENCE</scope>
    <source>
        <strain evidence="1">Duluth1</strain>
        <tissue evidence="1">Whole animal</tissue>
    </source>
</reference>
<sequence length="59" mass="6652">MQAADGTLTSHYKYSVMAGTPEKMLEHLLDSRLDNKNETEIAIIRPLRMVRSTKVLSSC</sequence>
<dbReference type="AlphaFoldDB" id="A0A9D4MKE0"/>
<evidence type="ECO:0000313" key="2">
    <source>
        <dbReference type="Proteomes" id="UP000828390"/>
    </source>
</evidence>
<dbReference type="EMBL" id="JAIWYP010000001">
    <property type="protein sequence ID" value="KAH3877896.1"/>
    <property type="molecule type" value="Genomic_DNA"/>
</dbReference>
<dbReference type="Gene3D" id="1.20.870.10">
    <property type="entry name" value="Son of sevenless (SoS) protein Chain: S domain 1"/>
    <property type="match status" value="1"/>
</dbReference>
<reference evidence="1" key="1">
    <citation type="journal article" date="2019" name="bioRxiv">
        <title>The Genome of the Zebra Mussel, Dreissena polymorpha: A Resource for Invasive Species Research.</title>
        <authorList>
            <person name="McCartney M.A."/>
            <person name="Auch B."/>
            <person name="Kono T."/>
            <person name="Mallez S."/>
            <person name="Zhang Y."/>
            <person name="Obille A."/>
            <person name="Becker A."/>
            <person name="Abrahante J.E."/>
            <person name="Garbe J."/>
            <person name="Badalamenti J.P."/>
            <person name="Herman A."/>
            <person name="Mangelson H."/>
            <person name="Liachko I."/>
            <person name="Sullivan S."/>
            <person name="Sone E.D."/>
            <person name="Koren S."/>
            <person name="Silverstein K.A.T."/>
            <person name="Beckman K.B."/>
            <person name="Gohl D.M."/>
        </authorList>
    </citation>
    <scope>NUCLEOTIDE SEQUENCE</scope>
    <source>
        <strain evidence="1">Duluth1</strain>
        <tissue evidence="1">Whole animal</tissue>
    </source>
</reference>
<comment type="caution">
    <text evidence="1">The sequence shown here is derived from an EMBL/GenBank/DDBJ whole genome shotgun (WGS) entry which is preliminary data.</text>
</comment>
<keyword evidence="2" id="KW-1185">Reference proteome</keyword>
<protein>
    <submittedName>
        <fullName evidence="1">Uncharacterized protein</fullName>
    </submittedName>
</protein>
<organism evidence="1 2">
    <name type="scientific">Dreissena polymorpha</name>
    <name type="common">Zebra mussel</name>
    <name type="synonym">Mytilus polymorpha</name>
    <dbReference type="NCBI Taxonomy" id="45954"/>
    <lineage>
        <taxon>Eukaryota</taxon>
        <taxon>Metazoa</taxon>
        <taxon>Spiralia</taxon>
        <taxon>Lophotrochozoa</taxon>
        <taxon>Mollusca</taxon>
        <taxon>Bivalvia</taxon>
        <taxon>Autobranchia</taxon>
        <taxon>Heteroconchia</taxon>
        <taxon>Euheterodonta</taxon>
        <taxon>Imparidentia</taxon>
        <taxon>Neoheterodontei</taxon>
        <taxon>Myida</taxon>
        <taxon>Dreissenoidea</taxon>
        <taxon>Dreissenidae</taxon>
        <taxon>Dreissena</taxon>
    </lineage>
</organism>
<dbReference type="Proteomes" id="UP000828390">
    <property type="component" value="Unassembled WGS sequence"/>
</dbReference>
<proteinExistence type="predicted"/>
<accession>A0A9D4MKE0</accession>
<gene>
    <name evidence="1" type="ORF">DPMN_001776</name>
</gene>